<evidence type="ECO:0000313" key="7">
    <source>
        <dbReference type="EMBL" id="KAL0107994.1"/>
    </source>
</evidence>
<comment type="caution">
    <text evidence="7">The sequence shown here is derived from an EMBL/GenBank/DDBJ whole genome shotgun (WGS) entry which is preliminary data.</text>
</comment>
<evidence type="ECO:0000256" key="2">
    <source>
        <dbReference type="ARBA" id="ARBA00022690"/>
    </source>
</evidence>
<evidence type="ECO:0000256" key="5">
    <source>
        <dbReference type="SAM" id="SignalP"/>
    </source>
</evidence>
<dbReference type="EMBL" id="JADYXP020000016">
    <property type="protein sequence ID" value="KAL0107994.1"/>
    <property type="molecule type" value="Genomic_DNA"/>
</dbReference>
<dbReference type="CDD" id="cd19941">
    <property type="entry name" value="TIL"/>
    <property type="match status" value="1"/>
</dbReference>
<sequence>MSRGVVLLFLIVAIVTIDAAPNCGPNEVYNTCGSSCVPSCQNPNPTVCTLACKIGCECVEGYVRNARGRCVLTQDC</sequence>
<keyword evidence="3" id="KW-0722">Serine protease inhibitor</keyword>
<dbReference type="GO" id="GO:0004867">
    <property type="term" value="F:serine-type endopeptidase inhibitor activity"/>
    <property type="evidence" value="ECO:0007669"/>
    <property type="project" value="UniProtKB-KW"/>
</dbReference>
<evidence type="ECO:0000259" key="6">
    <source>
        <dbReference type="Pfam" id="PF01826"/>
    </source>
</evidence>
<dbReference type="SUPFAM" id="SSF57567">
    <property type="entry name" value="Serine protease inhibitors"/>
    <property type="match status" value="1"/>
</dbReference>
<dbReference type="InterPro" id="IPR036084">
    <property type="entry name" value="Ser_inhib-like_sf"/>
</dbReference>
<protein>
    <recommendedName>
        <fullName evidence="6">TIL domain-containing protein</fullName>
    </recommendedName>
</protein>
<accession>A0AAW2EW64</accession>
<dbReference type="InterPro" id="IPR002919">
    <property type="entry name" value="TIL_dom"/>
</dbReference>
<dbReference type="Proteomes" id="UP001430953">
    <property type="component" value="Unassembled WGS sequence"/>
</dbReference>
<comment type="similarity">
    <text evidence="1">Belongs to the serine protease inhibitor-like (TIL domain-containing) family.</text>
</comment>
<organism evidence="7 8">
    <name type="scientific">Cardiocondyla obscurior</name>
    <dbReference type="NCBI Taxonomy" id="286306"/>
    <lineage>
        <taxon>Eukaryota</taxon>
        <taxon>Metazoa</taxon>
        <taxon>Ecdysozoa</taxon>
        <taxon>Arthropoda</taxon>
        <taxon>Hexapoda</taxon>
        <taxon>Insecta</taxon>
        <taxon>Pterygota</taxon>
        <taxon>Neoptera</taxon>
        <taxon>Endopterygota</taxon>
        <taxon>Hymenoptera</taxon>
        <taxon>Apocrita</taxon>
        <taxon>Aculeata</taxon>
        <taxon>Formicoidea</taxon>
        <taxon>Formicidae</taxon>
        <taxon>Myrmicinae</taxon>
        <taxon>Cardiocondyla</taxon>
    </lineage>
</organism>
<keyword evidence="8" id="KW-1185">Reference proteome</keyword>
<dbReference type="Pfam" id="PF01826">
    <property type="entry name" value="TIL"/>
    <property type="match status" value="1"/>
</dbReference>
<gene>
    <name evidence="7" type="ORF">PUN28_014930</name>
</gene>
<reference evidence="7 8" key="1">
    <citation type="submission" date="2023-03" db="EMBL/GenBank/DDBJ databases">
        <title>High recombination rates correlate with genetic variation in Cardiocondyla obscurior ants.</title>
        <authorList>
            <person name="Errbii M."/>
        </authorList>
    </citation>
    <scope>NUCLEOTIDE SEQUENCE [LARGE SCALE GENOMIC DNA]</scope>
    <source>
        <strain evidence="7">Alpha-2009</strain>
        <tissue evidence="7">Whole body</tissue>
    </source>
</reference>
<dbReference type="Gene3D" id="2.10.25.10">
    <property type="entry name" value="Laminin"/>
    <property type="match status" value="1"/>
</dbReference>
<feature type="chain" id="PRO_5043643458" description="TIL domain-containing protein" evidence="5">
    <location>
        <begin position="20"/>
        <end position="76"/>
    </location>
</feature>
<keyword evidence="5" id="KW-0732">Signal</keyword>
<dbReference type="PANTHER" id="PTHR23259">
    <property type="entry name" value="RIDDLE"/>
    <property type="match status" value="1"/>
</dbReference>
<keyword evidence="2" id="KW-0646">Protease inhibitor</keyword>
<dbReference type="AlphaFoldDB" id="A0AAW2EW64"/>
<keyword evidence="4" id="KW-1015">Disulfide bond</keyword>
<evidence type="ECO:0000256" key="4">
    <source>
        <dbReference type="ARBA" id="ARBA00023157"/>
    </source>
</evidence>
<evidence type="ECO:0000313" key="8">
    <source>
        <dbReference type="Proteomes" id="UP001430953"/>
    </source>
</evidence>
<name>A0AAW2EW64_9HYME</name>
<evidence type="ECO:0000256" key="3">
    <source>
        <dbReference type="ARBA" id="ARBA00022900"/>
    </source>
</evidence>
<dbReference type="PANTHER" id="PTHR23259:SF70">
    <property type="entry name" value="ACCESSORY GLAND PROTEIN ACP62F-RELATED"/>
    <property type="match status" value="1"/>
</dbReference>
<feature type="domain" description="TIL" evidence="6">
    <location>
        <begin position="23"/>
        <end position="76"/>
    </location>
</feature>
<evidence type="ECO:0000256" key="1">
    <source>
        <dbReference type="ARBA" id="ARBA00007611"/>
    </source>
</evidence>
<feature type="signal peptide" evidence="5">
    <location>
        <begin position="1"/>
        <end position="19"/>
    </location>
</feature>
<proteinExistence type="inferred from homology"/>
<dbReference type="InterPro" id="IPR051368">
    <property type="entry name" value="SerProtInhib-TIL_Domain"/>
</dbReference>